<evidence type="ECO:0000313" key="2">
    <source>
        <dbReference type="Proteomes" id="UP000005095"/>
    </source>
</evidence>
<organism evidence="1 2">
    <name type="scientific">Methanofollis liminatans DSM 4140</name>
    <dbReference type="NCBI Taxonomy" id="28892"/>
    <lineage>
        <taxon>Archaea</taxon>
        <taxon>Methanobacteriati</taxon>
        <taxon>Methanobacteriota</taxon>
        <taxon>Stenosarchaea group</taxon>
        <taxon>Methanomicrobia</taxon>
        <taxon>Methanomicrobiales</taxon>
        <taxon>Methanomicrobiaceae</taxon>
        <taxon>Methanofollis</taxon>
    </lineage>
</organism>
<dbReference type="PATRIC" id="fig|28892.9.peg.505"/>
<dbReference type="Proteomes" id="UP000005095">
    <property type="component" value="Chromosome"/>
</dbReference>
<dbReference type="PANTHER" id="PTHR40069">
    <property type="entry name" value="YWBE PROTEIN"/>
    <property type="match status" value="1"/>
</dbReference>
<sequence>MIRMSGEWRRDIRPGLTVDIVLKADQRTGKKTRGVVAAILTNSPHHPHGIKVRLTDGQVGRVCAIIAGSGEDQGDAVDQTGKKDR</sequence>
<keyword evidence="2" id="KW-1185">Reference proteome</keyword>
<accession>J0RY40</accession>
<dbReference type="AlphaFoldDB" id="J0RY40"/>
<dbReference type="NCBIfam" id="TIGR03833">
    <property type="entry name" value="YwbE family protein"/>
    <property type="match status" value="1"/>
</dbReference>
<dbReference type="Pfam" id="PF09962">
    <property type="entry name" value="DUF2196"/>
    <property type="match status" value="1"/>
</dbReference>
<evidence type="ECO:0008006" key="3">
    <source>
        <dbReference type="Google" id="ProtNLM"/>
    </source>
</evidence>
<gene>
    <name evidence="1" type="ORF">Metli_0473</name>
</gene>
<evidence type="ECO:0000313" key="1">
    <source>
        <dbReference type="EMBL" id="EJG06441.1"/>
    </source>
</evidence>
<name>J0RY40_9EURY</name>
<dbReference type="STRING" id="28892.Metli_0473"/>
<dbReference type="InterPro" id="IPR019240">
    <property type="entry name" value="DUF2196"/>
</dbReference>
<dbReference type="PANTHER" id="PTHR40069:SF1">
    <property type="entry name" value="YWBE PROTEIN"/>
    <property type="match status" value="1"/>
</dbReference>
<dbReference type="EMBL" id="CM001555">
    <property type="protein sequence ID" value="EJG06441.1"/>
    <property type="molecule type" value="Genomic_DNA"/>
</dbReference>
<dbReference type="OrthoDB" id="2792at2157"/>
<dbReference type="HOGENOM" id="CLU_182218_0_0_2"/>
<protein>
    <recommendedName>
        <fullName evidence="3">YwbE family protein</fullName>
    </recommendedName>
</protein>
<reference evidence="1 2" key="1">
    <citation type="submission" date="2011-08" db="EMBL/GenBank/DDBJ databases">
        <title>The complete genome of Methanofollis liminatans DSM 4140.</title>
        <authorList>
            <consortium name="US DOE Joint Genome Institute (JGI-PGF)"/>
            <person name="Lucas S."/>
            <person name="Han J."/>
            <person name="Lapidus A."/>
            <person name="Bruce D."/>
            <person name="Goodwin L."/>
            <person name="Pitluck S."/>
            <person name="Peters L."/>
            <person name="Kyrpides N."/>
            <person name="Mavromatis K."/>
            <person name="Ivanova N."/>
            <person name="Mikhailova N."/>
            <person name="Lu M."/>
            <person name="Detter J.C."/>
            <person name="Tapia R."/>
            <person name="Han C."/>
            <person name="Land M."/>
            <person name="Hauser L."/>
            <person name="Markowitz V."/>
            <person name="Cheng J.-F."/>
            <person name="Hugenholtz P."/>
            <person name="Woyke T."/>
            <person name="Wu D."/>
            <person name="Spring S."/>
            <person name="Schuler E."/>
            <person name="Brambilla E."/>
            <person name="Klenk H.-P."/>
            <person name="Eisen J.A."/>
        </authorList>
    </citation>
    <scope>NUCLEOTIDE SEQUENCE [LARGE SCALE GENOMIC DNA]</scope>
    <source>
        <strain evidence="1 2">DSM 4140</strain>
    </source>
</reference>
<proteinExistence type="predicted"/>